<evidence type="ECO:0000256" key="3">
    <source>
        <dbReference type="ARBA" id="ARBA00023163"/>
    </source>
</evidence>
<feature type="region of interest" description="Disordered" evidence="4">
    <location>
        <begin position="163"/>
        <end position="186"/>
    </location>
</feature>
<dbReference type="PROSITE" id="PS00622">
    <property type="entry name" value="HTH_LUXR_1"/>
    <property type="match status" value="1"/>
</dbReference>
<dbReference type="Pfam" id="PF00196">
    <property type="entry name" value="GerE"/>
    <property type="match status" value="1"/>
</dbReference>
<dbReference type="SMART" id="SM00421">
    <property type="entry name" value="HTH_LUXR"/>
    <property type="match status" value="1"/>
</dbReference>
<gene>
    <name evidence="6" type="primary">vraR</name>
    <name evidence="6" type="ORF">NCTC10684_01959</name>
</gene>
<dbReference type="Proteomes" id="UP000254701">
    <property type="component" value="Unassembled WGS sequence"/>
</dbReference>
<dbReference type="OrthoDB" id="9810375at2"/>
<dbReference type="InterPro" id="IPR016032">
    <property type="entry name" value="Sig_transdc_resp-reg_C-effctor"/>
</dbReference>
<evidence type="ECO:0000313" key="6">
    <source>
        <dbReference type="EMBL" id="SUU88731.1"/>
    </source>
</evidence>
<evidence type="ECO:0000259" key="5">
    <source>
        <dbReference type="PROSITE" id="PS50043"/>
    </source>
</evidence>
<keyword evidence="2" id="KW-0238">DNA-binding</keyword>
<protein>
    <submittedName>
        <fullName evidence="6">Response regulator protein vraR</fullName>
    </submittedName>
</protein>
<dbReference type="PANTHER" id="PTHR44688">
    <property type="entry name" value="DNA-BINDING TRANSCRIPTIONAL ACTIVATOR DEVR_DOSR"/>
    <property type="match status" value="1"/>
</dbReference>
<dbReference type="RefSeq" id="WP_115731023.1">
    <property type="nucleotide sequence ID" value="NZ_BAAAVY010000008.1"/>
</dbReference>
<dbReference type="InterPro" id="IPR036388">
    <property type="entry name" value="WH-like_DNA-bd_sf"/>
</dbReference>
<evidence type="ECO:0000256" key="1">
    <source>
        <dbReference type="ARBA" id="ARBA00023015"/>
    </source>
</evidence>
<organism evidence="6 7">
    <name type="scientific">Aminobacter aminovorans</name>
    <name type="common">Chelatobacter heintzii</name>
    <dbReference type="NCBI Taxonomy" id="83263"/>
    <lineage>
        <taxon>Bacteria</taxon>
        <taxon>Pseudomonadati</taxon>
        <taxon>Pseudomonadota</taxon>
        <taxon>Alphaproteobacteria</taxon>
        <taxon>Hyphomicrobiales</taxon>
        <taxon>Phyllobacteriaceae</taxon>
        <taxon>Aminobacter</taxon>
    </lineage>
</organism>
<dbReference type="SUPFAM" id="SSF46894">
    <property type="entry name" value="C-terminal effector domain of the bipartite response regulators"/>
    <property type="match status" value="1"/>
</dbReference>
<dbReference type="GO" id="GO:0006355">
    <property type="term" value="P:regulation of DNA-templated transcription"/>
    <property type="evidence" value="ECO:0007669"/>
    <property type="project" value="InterPro"/>
</dbReference>
<dbReference type="EMBL" id="UFSM01000001">
    <property type="protein sequence ID" value="SUU88731.1"/>
    <property type="molecule type" value="Genomic_DNA"/>
</dbReference>
<dbReference type="Gene3D" id="1.10.10.10">
    <property type="entry name" value="Winged helix-like DNA-binding domain superfamily/Winged helix DNA-binding domain"/>
    <property type="match status" value="1"/>
</dbReference>
<evidence type="ECO:0000256" key="2">
    <source>
        <dbReference type="ARBA" id="ARBA00023125"/>
    </source>
</evidence>
<dbReference type="InterPro" id="IPR000792">
    <property type="entry name" value="Tscrpt_reg_LuxR_C"/>
</dbReference>
<dbReference type="GO" id="GO:0003677">
    <property type="term" value="F:DNA binding"/>
    <property type="evidence" value="ECO:0007669"/>
    <property type="project" value="UniProtKB-KW"/>
</dbReference>
<name>A0A380WIK8_AMIAI</name>
<dbReference type="AlphaFoldDB" id="A0A380WIK8"/>
<evidence type="ECO:0000313" key="7">
    <source>
        <dbReference type="Proteomes" id="UP000254701"/>
    </source>
</evidence>
<dbReference type="PANTHER" id="PTHR44688:SF16">
    <property type="entry name" value="DNA-BINDING TRANSCRIPTIONAL ACTIVATOR DEVR_DOSR"/>
    <property type="match status" value="1"/>
</dbReference>
<reference evidence="6 7" key="1">
    <citation type="submission" date="2018-06" db="EMBL/GenBank/DDBJ databases">
        <authorList>
            <consortium name="Pathogen Informatics"/>
            <person name="Doyle S."/>
        </authorList>
    </citation>
    <scope>NUCLEOTIDE SEQUENCE [LARGE SCALE GENOMIC DNA]</scope>
    <source>
        <strain evidence="6 7">NCTC10684</strain>
    </source>
</reference>
<accession>A0A380WIK8</accession>
<evidence type="ECO:0000256" key="4">
    <source>
        <dbReference type="SAM" id="MobiDB-lite"/>
    </source>
</evidence>
<feature type="domain" description="HTH luxR-type" evidence="5">
    <location>
        <begin position="183"/>
        <end position="248"/>
    </location>
</feature>
<keyword evidence="3" id="KW-0804">Transcription</keyword>
<dbReference type="PRINTS" id="PR00038">
    <property type="entry name" value="HTHLUXR"/>
</dbReference>
<dbReference type="PROSITE" id="PS50043">
    <property type="entry name" value="HTH_LUXR_2"/>
    <property type="match status" value="1"/>
</dbReference>
<dbReference type="CDD" id="cd06170">
    <property type="entry name" value="LuxR_C_like"/>
    <property type="match status" value="1"/>
</dbReference>
<keyword evidence="1" id="KW-0805">Transcription regulation</keyword>
<proteinExistence type="predicted"/>
<sequence>MYRVAIPSARRANGADGSAQKTCKTLLIVAPADFVSESLIFAIEREFHWITVDQVPTLADACVGFDAPVSLILVEAKQLPQVEAQSERLSLLHPSAQIMLIQEDGRQEVSIRDVVTARNVRGVLPMNLKLDVWLSVVRLVLRGGEYFPLSLFEPIIERRRAGSTGPAVSFDAPQKPQAPQDNETDDFDELTERELQILAMVARGLQNKLIAAALGLSEHTVKIHLHNIITKLGAHNRTEAAAVYHKRRESGGERRVGDVAVLHAQQTLS</sequence>